<feature type="chain" id="PRO_5028221572" evidence="4">
    <location>
        <begin position="25"/>
        <end position="127"/>
    </location>
</feature>
<evidence type="ECO:0000256" key="4">
    <source>
        <dbReference type="SAM" id="SignalP"/>
    </source>
</evidence>
<name>A0A6S6STB8_9GAMM</name>
<feature type="repeat" description="ANK" evidence="3">
    <location>
        <begin position="93"/>
        <end position="125"/>
    </location>
</feature>
<accession>A0A6S6STB8</accession>
<dbReference type="SUPFAM" id="SSF48403">
    <property type="entry name" value="Ankyrin repeat"/>
    <property type="match status" value="1"/>
</dbReference>
<keyword evidence="4" id="KW-0732">Signal</keyword>
<dbReference type="InterPro" id="IPR002110">
    <property type="entry name" value="Ankyrin_rpt"/>
</dbReference>
<feature type="repeat" description="ANK" evidence="3">
    <location>
        <begin position="60"/>
        <end position="92"/>
    </location>
</feature>
<proteinExistence type="predicted"/>
<evidence type="ECO:0000256" key="3">
    <source>
        <dbReference type="PROSITE-ProRule" id="PRU00023"/>
    </source>
</evidence>
<dbReference type="PANTHER" id="PTHR24171">
    <property type="entry name" value="ANKYRIN REPEAT DOMAIN-CONTAINING PROTEIN 39-RELATED"/>
    <property type="match status" value="1"/>
</dbReference>
<sequence>MKKQNYFTILFMTAVLLLPGLLQAATSKDESLFYAARAGQHHQVASLIKQGANVNYANRSRETPMHVAASTGQTGVMQYLRGQGARHNVATVNGWYPIHHAVRFGRIGAARYLLQLGSPVYAKTRDG</sequence>
<dbReference type="PROSITE" id="PS50297">
    <property type="entry name" value="ANK_REP_REGION"/>
    <property type="match status" value="2"/>
</dbReference>
<dbReference type="PROSITE" id="PS50088">
    <property type="entry name" value="ANK_REPEAT"/>
    <property type="match status" value="3"/>
</dbReference>
<dbReference type="SMART" id="SM00248">
    <property type="entry name" value="ANK"/>
    <property type="match status" value="3"/>
</dbReference>
<evidence type="ECO:0000256" key="2">
    <source>
        <dbReference type="ARBA" id="ARBA00023043"/>
    </source>
</evidence>
<keyword evidence="2 3" id="KW-0040">ANK repeat</keyword>
<evidence type="ECO:0000313" key="5">
    <source>
        <dbReference type="EMBL" id="CAA6806515.1"/>
    </source>
</evidence>
<protein>
    <submittedName>
        <fullName evidence="5">Uncharacterized protein</fullName>
    </submittedName>
</protein>
<feature type="signal peptide" evidence="4">
    <location>
        <begin position="1"/>
        <end position="24"/>
    </location>
</feature>
<dbReference type="Gene3D" id="1.25.40.20">
    <property type="entry name" value="Ankyrin repeat-containing domain"/>
    <property type="match status" value="1"/>
</dbReference>
<organism evidence="5">
    <name type="scientific">uncultured Thiotrichaceae bacterium</name>
    <dbReference type="NCBI Taxonomy" id="298394"/>
    <lineage>
        <taxon>Bacteria</taxon>
        <taxon>Pseudomonadati</taxon>
        <taxon>Pseudomonadota</taxon>
        <taxon>Gammaproteobacteria</taxon>
        <taxon>Thiotrichales</taxon>
        <taxon>Thiotrichaceae</taxon>
        <taxon>environmental samples</taxon>
    </lineage>
</organism>
<gene>
    <name evidence="5" type="ORF">HELGO_WM80015</name>
</gene>
<dbReference type="Pfam" id="PF12796">
    <property type="entry name" value="Ank_2"/>
    <property type="match status" value="1"/>
</dbReference>
<keyword evidence="1" id="KW-0677">Repeat</keyword>
<dbReference type="InterPro" id="IPR036770">
    <property type="entry name" value="Ankyrin_rpt-contain_sf"/>
</dbReference>
<feature type="repeat" description="ANK" evidence="3">
    <location>
        <begin position="27"/>
        <end position="59"/>
    </location>
</feature>
<reference evidence="5" key="1">
    <citation type="submission" date="2020-01" db="EMBL/GenBank/DDBJ databases">
        <authorList>
            <person name="Meier V. D."/>
            <person name="Meier V D."/>
        </authorList>
    </citation>
    <scope>NUCLEOTIDE SEQUENCE</scope>
    <source>
        <strain evidence="5">HLG_WM_MAG_08</strain>
    </source>
</reference>
<dbReference type="AlphaFoldDB" id="A0A6S6STB8"/>
<evidence type="ECO:0000256" key="1">
    <source>
        <dbReference type="ARBA" id="ARBA00022737"/>
    </source>
</evidence>
<feature type="non-terminal residue" evidence="5">
    <location>
        <position position="127"/>
    </location>
</feature>
<dbReference type="EMBL" id="CACVAV010000105">
    <property type="protein sequence ID" value="CAA6806515.1"/>
    <property type="molecule type" value="Genomic_DNA"/>
</dbReference>